<dbReference type="AlphaFoldDB" id="A0A655UQP9"/>
<protein>
    <submittedName>
        <fullName evidence="1">Uncharacterized protein</fullName>
    </submittedName>
</protein>
<sequence>MSDKQHGFVSEMNMQQLHDVLLGLLVQPFGRFIKQ</sequence>
<dbReference type="Proteomes" id="UP000046067">
    <property type="component" value="Unassembled WGS sequence"/>
</dbReference>
<dbReference type="EMBL" id="CWQJ01000001">
    <property type="protein sequence ID" value="CSB54001.1"/>
    <property type="molecule type" value="Genomic_DNA"/>
</dbReference>
<evidence type="ECO:0000313" key="1">
    <source>
        <dbReference type="EMBL" id="CSB54001.1"/>
    </source>
</evidence>
<gene>
    <name evidence="1" type="ORF">ERS013201_00189</name>
</gene>
<name>A0A655UQP9_VIBCL</name>
<proteinExistence type="predicted"/>
<evidence type="ECO:0000313" key="2">
    <source>
        <dbReference type="Proteomes" id="UP000046067"/>
    </source>
</evidence>
<accession>A0A655UQP9</accession>
<organism evidence="1 2">
    <name type="scientific">Vibrio cholerae</name>
    <dbReference type="NCBI Taxonomy" id="666"/>
    <lineage>
        <taxon>Bacteria</taxon>
        <taxon>Pseudomonadati</taxon>
        <taxon>Pseudomonadota</taxon>
        <taxon>Gammaproteobacteria</taxon>
        <taxon>Vibrionales</taxon>
        <taxon>Vibrionaceae</taxon>
        <taxon>Vibrio</taxon>
    </lineage>
</organism>
<reference evidence="1 2" key="1">
    <citation type="submission" date="2015-07" db="EMBL/GenBank/DDBJ databases">
        <authorList>
            <consortium name="Pathogen Informatics"/>
        </authorList>
    </citation>
    <scope>NUCLEOTIDE SEQUENCE [LARGE SCALE GENOMIC DNA]</scope>
    <source>
        <strain evidence="1 2">A325</strain>
    </source>
</reference>